<feature type="region of interest" description="Disordered" evidence="1">
    <location>
        <begin position="48"/>
        <end position="72"/>
    </location>
</feature>
<sequence length="72" mass="8336">MDDREQMQMYRRLYLHLWGGATRALEQLKDTGCPCRHVQKAQELLQAALEPPGPTETSYAALRKRKPPVDNR</sequence>
<dbReference type="Proteomes" id="UP000823824">
    <property type="component" value="Unassembled WGS sequence"/>
</dbReference>
<dbReference type="AlphaFoldDB" id="A0A9D2LGU2"/>
<organism evidence="2 3">
    <name type="scientific">Candidatus Oscillibacter excrementigallinarum</name>
    <dbReference type="NCBI Taxonomy" id="2838716"/>
    <lineage>
        <taxon>Bacteria</taxon>
        <taxon>Bacillati</taxon>
        <taxon>Bacillota</taxon>
        <taxon>Clostridia</taxon>
        <taxon>Eubacteriales</taxon>
        <taxon>Oscillospiraceae</taxon>
        <taxon>Oscillibacter</taxon>
    </lineage>
</organism>
<protein>
    <submittedName>
        <fullName evidence="2">Uncharacterized protein</fullName>
    </submittedName>
</protein>
<proteinExistence type="predicted"/>
<evidence type="ECO:0000313" key="3">
    <source>
        <dbReference type="Proteomes" id="UP000823824"/>
    </source>
</evidence>
<comment type="caution">
    <text evidence="2">The sequence shown here is derived from an EMBL/GenBank/DDBJ whole genome shotgun (WGS) entry which is preliminary data.</text>
</comment>
<reference evidence="2" key="2">
    <citation type="submission" date="2021-04" db="EMBL/GenBank/DDBJ databases">
        <authorList>
            <person name="Gilroy R."/>
        </authorList>
    </citation>
    <scope>NUCLEOTIDE SEQUENCE</scope>
    <source>
        <strain evidence="2">ChiBcec18-1249</strain>
    </source>
</reference>
<dbReference type="EMBL" id="DWZJ01000010">
    <property type="protein sequence ID" value="HJB12354.1"/>
    <property type="molecule type" value="Genomic_DNA"/>
</dbReference>
<evidence type="ECO:0000256" key="1">
    <source>
        <dbReference type="SAM" id="MobiDB-lite"/>
    </source>
</evidence>
<reference evidence="2" key="1">
    <citation type="journal article" date="2021" name="PeerJ">
        <title>Extensive microbial diversity within the chicken gut microbiome revealed by metagenomics and culture.</title>
        <authorList>
            <person name="Gilroy R."/>
            <person name="Ravi A."/>
            <person name="Getino M."/>
            <person name="Pursley I."/>
            <person name="Horton D.L."/>
            <person name="Alikhan N.F."/>
            <person name="Baker D."/>
            <person name="Gharbi K."/>
            <person name="Hall N."/>
            <person name="Watson M."/>
            <person name="Adriaenssens E.M."/>
            <person name="Foster-Nyarko E."/>
            <person name="Jarju S."/>
            <person name="Secka A."/>
            <person name="Antonio M."/>
            <person name="Oren A."/>
            <person name="Chaudhuri R.R."/>
            <person name="La Ragione R."/>
            <person name="Hildebrand F."/>
            <person name="Pallen M.J."/>
        </authorList>
    </citation>
    <scope>NUCLEOTIDE SEQUENCE</scope>
    <source>
        <strain evidence="2">ChiBcec18-1249</strain>
    </source>
</reference>
<accession>A0A9D2LGU2</accession>
<name>A0A9D2LGU2_9FIRM</name>
<gene>
    <name evidence="2" type="ORF">H9787_01420</name>
</gene>
<evidence type="ECO:0000313" key="2">
    <source>
        <dbReference type="EMBL" id="HJB12354.1"/>
    </source>
</evidence>